<keyword evidence="9" id="KW-0067">ATP-binding</keyword>
<keyword evidence="7" id="KW-0547">Nucleotide-binding</keyword>
<evidence type="ECO:0000256" key="18">
    <source>
        <dbReference type="ARBA" id="ARBA00044315"/>
    </source>
</evidence>
<comment type="catalytic activity">
    <reaction evidence="13">
        <text>[E1 NEDD8-activating enzyme]-S-[NEDD8 protein]-yl-L-cysteine + [E2 NEDD8-conjugating enzyme]-L-cysteine = [E1 NEDD8-activating enzyme]-L-cysteine + [E2 NEDD8-conjugating enzyme]-S-[NEDD8-protein]-yl-L-cysteine.</text>
        <dbReference type="EC" id="2.3.2.34"/>
    </reaction>
</comment>
<feature type="active site" description="Glycyl thioester intermediate" evidence="19">
    <location>
        <position position="105"/>
    </location>
</feature>
<evidence type="ECO:0000256" key="7">
    <source>
        <dbReference type="ARBA" id="ARBA00022741"/>
    </source>
</evidence>
<dbReference type="PANTHER" id="PTHR31658">
    <property type="entry name" value="CONSERVED OLIGOMERIC GOLGI COMPLEX SUBUNIT 1"/>
    <property type="match status" value="1"/>
</dbReference>
<dbReference type="SMART" id="SM00212">
    <property type="entry name" value="UBCc"/>
    <property type="match status" value="1"/>
</dbReference>
<dbReference type="InterPro" id="IPR000608">
    <property type="entry name" value="UBC"/>
</dbReference>
<dbReference type="InterPro" id="IPR016135">
    <property type="entry name" value="UBQ-conjugating_enzyme/RWD"/>
</dbReference>
<evidence type="ECO:0000256" key="10">
    <source>
        <dbReference type="ARBA" id="ARBA00022927"/>
    </source>
</evidence>
<evidence type="ECO:0000256" key="14">
    <source>
        <dbReference type="ARBA" id="ARBA00044047"/>
    </source>
</evidence>
<evidence type="ECO:0000256" key="20">
    <source>
        <dbReference type="SAM" id="MobiDB-lite"/>
    </source>
</evidence>
<dbReference type="GO" id="GO:0006891">
    <property type="term" value="P:intra-Golgi vesicle-mediated transport"/>
    <property type="evidence" value="ECO:0007669"/>
    <property type="project" value="InterPro"/>
</dbReference>
<comment type="similarity">
    <text evidence="3">Belongs to the COG1 family.</text>
</comment>
<dbReference type="GO" id="GO:0000139">
    <property type="term" value="C:Golgi membrane"/>
    <property type="evidence" value="ECO:0007669"/>
    <property type="project" value="UniProtKB-SubCell"/>
</dbReference>
<feature type="compositionally biased region" description="Polar residues" evidence="20">
    <location>
        <begin position="159"/>
        <end position="169"/>
    </location>
</feature>
<evidence type="ECO:0000256" key="1">
    <source>
        <dbReference type="ARBA" id="ARBA00004395"/>
    </source>
</evidence>
<evidence type="ECO:0000256" key="8">
    <source>
        <dbReference type="ARBA" id="ARBA00022786"/>
    </source>
</evidence>
<evidence type="ECO:0000256" key="2">
    <source>
        <dbReference type="ARBA" id="ARBA00005032"/>
    </source>
</evidence>
<protein>
    <recommendedName>
        <fullName evidence="4">Conserved oligomeric Golgi complex subunit 1</fullName>
        <ecNumber evidence="14">2.3.2.34</ecNumber>
    </recommendedName>
    <alternativeName>
        <fullName evidence="15 16">NEDD8-conjugating enzyme Ubc12</fullName>
    </alternativeName>
    <alternativeName>
        <fullName evidence="17">RUB1-conjugating enzyme</fullName>
    </alternativeName>
    <alternativeName>
        <fullName evidence="18">Ubiquitin carrier protein 12</fullName>
    </alternativeName>
</protein>
<dbReference type="OrthoDB" id="46189at2759"/>
<dbReference type="FunFam" id="3.10.110.10:FF:000005">
    <property type="entry name" value="NEDD8-conjugating enzyme Ubc12"/>
    <property type="match status" value="1"/>
</dbReference>
<feature type="compositionally biased region" description="Polar residues" evidence="20">
    <location>
        <begin position="420"/>
        <end position="430"/>
    </location>
</feature>
<dbReference type="Pfam" id="PF00179">
    <property type="entry name" value="UQ_con"/>
    <property type="match status" value="1"/>
</dbReference>
<evidence type="ECO:0000313" key="23">
    <source>
        <dbReference type="Proteomes" id="UP001148786"/>
    </source>
</evidence>
<dbReference type="AlphaFoldDB" id="A0A9W8N047"/>
<keyword evidence="6" id="KW-0808">Transferase</keyword>
<keyword evidence="5" id="KW-0813">Transport</keyword>
<gene>
    <name evidence="22" type="ORF">NLJ89_g1351</name>
</gene>
<name>A0A9W8N047_9AGAR</name>
<keyword evidence="12" id="KW-0472">Membrane</keyword>
<comment type="subcellular location">
    <subcellularLocation>
        <location evidence="1">Golgi apparatus membrane</location>
        <topology evidence="1">Peripheral membrane protein</topology>
    </subcellularLocation>
</comment>
<evidence type="ECO:0000256" key="13">
    <source>
        <dbReference type="ARBA" id="ARBA00043698"/>
    </source>
</evidence>
<dbReference type="PROSITE" id="PS50127">
    <property type="entry name" value="UBC_2"/>
    <property type="match status" value="1"/>
</dbReference>
<evidence type="ECO:0000256" key="17">
    <source>
        <dbReference type="ARBA" id="ARBA00044279"/>
    </source>
</evidence>
<evidence type="ECO:0000313" key="22">
    <source>
        <dbReference type="EMBL" id="KAJ3516077.1"/>
    </source>
</evidence>
<feature type="region of interest" description="Disordered" evidence="20">
    <location>
        <begin position="420"/>
        <end position="440"/>
    </location>
</feature>
<dbReference type="EC" id="2.3.2.34" evidence="14"/>
<dbReference type="PANTHER" id="PTHR31658:SF0">
    <property type="entry name" value="CONSERVED OLIGOMERIC GOLGI COMPLEX SUBUNIT 1"/>
    <property type="match status" value="1"/>
</dbReference>
<dbReference type="GO" id="GO:0015031">
    <property type="term" value="P:protein transport"/>
    <property type="evidence" value="ECO:0007669"/>
    <property type="project" value="UniProtKB-KW"/>
</dbReference>
<evidence type="ECO:0000256" key="12">
    <source>
        <dbReference type="ARBA" id="ARBA00023136"/>
    </source>
</evidence>
<comment type="pathway">
    <text evidence="2">Protein modification; protein neddylation.</text>
</comment>
<dbReference type="PROSITE" id="PS00183">
    <property type="entry name" value="UBC_1"/>
    <property type="match status" value="1"/>
</dbReference>
<keyword evidence="11" id="KW-0333">Golgi apparatus</keyword>
<evidence type="ECO:0000256" key="15">
    <source>
        <dbReference type="ARBA" id="ARBA00044084"/>
    </source>
</evidence>
<evidence type="ECO:0000256" key="4">
    <source>
        <dbReference type="ARBA" id="ARBA00020978"/>
    </source>
</evidence>
<evidence type="ECO:0000256" key="19">
    <source>
        <dbReference type="PROSITE-ProRule" id="PRU10133"/>
    </source>
</evidence>
<evidence type="ECO:0000256" key="16">
    <source>
        <dbReference type="ARBA" id="ARBA00044092"/>
    </source>
</evidence>
<keyword evidence="8" id="KW-0833">Ubl conjugation pathway</keyword>
<dbReference type="EMBL" id="JANKHO010000068">
    <property type="protein sequence ID" value="KAJ3516077.1"/>
    <property type="molecule type" value="Genomic_DNA"/>
</dbReference>
<sequence length="998" mass="111250">MIKIWSMKKNEDAAAKKKPKTSAAQIRVQKDLTELDLPPTMQTHFPDPNDLLNFTLTITPDEGMYKGGAFVFSFAINTNYPHDPPKVKCTQTIYHPNVDLEGNVCLNILREDWKPVLNLNSVMVGLQYLFLEPNADDPLNKEAALEMNQHQRLGGLSPAVQSASQSTRKSPPPPPNNHDILLVDSDELFTKHTVSEVRAVQQRLRADADAKQEELRLMVGERYRDLLQASTSIIAIAKSSHHVLEAIERSRGAIVSQSGLPPPDSVLLDGVDDRHLYTLQVLAAHMKLLLDAPEHLWRLIERKKYLQAAWLFLLARVVHRALVRHDETEDQPWVGEGVDVSTEFPLVQRQWDVVSQFRSQIIHKSTLSLREASASIEDTCATLVTLHLLDSRPLNDTLAALLSQRSKTLQSVLSWIPDSQLSSKEGTTKPSKGHAASAGSIPVREVTQAMKKAFSAIARTTCTARAIFQQQGTSSSLIVRVLDSIQPDTSQPGSNPKDLPDELRLSTQSLLTQLTSSANFQLLPSHLRSYRPYIDLTSSSTSLTETHFVQRLQEWFRKSTDGWQTAAGKWFSGLSVVKEVWSLRTSVRKRIMTSGLDSKEKDYVLASIDDVCYERINGIWKQALLDAKNEFKDRIRDSTSSESFTKDPSPPEFLFSPPPIPVLSQSTRAFADTQFQKYQLAFKRQLVGRSLQLDAVLSTLEQCARTIQQDILHLKLHGDGKRMPLVDQLKTNYQPSAHNLSSNIVAIIRQTTTNSIQGAVPDAERLTFLSRLTEALSSSTFVEDIGCSPEVVKDFRREVASLNNTALQKWREVITSRIVNENRPSTQKYSSLVIGPSPDLLQSLLSIADEIRHVGVVFDSDQQSVIVQQTLRGFVKLWALESSKVANGQNIFDLAFLRNISGVYGQSWEEVSEILDTGLETLTPGNGKRAETETAASEYLSRMQTMLSSLLPAPPALSFDAPLLQFGNPPISQNHHNALELAKPSPRFGMLLVGNVEP</sequence>
<evidence type="ECO:0000256" key="3">
    <source>
        <dbReference type="ARBA" id="ARBA00006653"/>
    </source>
</evidence>
<feature type="domain" description="UBC core" evidence="21">
    <location>
        <begin position="23"/>
        <end position="168"/>
    </location>
</feature>
<evidence type="ECO:0000256" key="5">
    <source>
        <dbReference type="ARBA" id="ARBA00022448"/>
    </source>
</evidence>
<keyword evidence="23" id="KW-1185">Reference proteome</keyword>
<evidence type="ECO:0000256" key="6">
    <source>
        <dbReference type="ARBA" id="ARBA00022679"/>
    </source>
</evidence>
<dbReference type="SUPFAM" id="SSF54495">
    <property type="entry name" value="UBC-like"/>
    <property type="match status" value="1"/>
</dbReference>
<feature type="region of interest" description="Disordered" evidence="20">
    <location>
        <begin position="154"/>
        <end position="179"/>
    </location>
</feature>
<reference evidence="22" key="1">
    <citation type="submission" date="2022-07" db="EMBL/GenBank/DDBJ databases">
        <title>Genome Sequence of Agrocybe chaxingu.</title>
        <authorList>
            <person name="Buettner E."/>
        </authorList>
    </citation>
    <scope>NUCLEOTIDE SEQUENCE</scope>
    <source>
        <strain evidence="22">MP-N11</strain>
    </source>
</reference>
<dbReference type="Gene3D" id="3.10.110.10">
    <property type="entry name" value="Ubiquitin Conjugating Enzyme"/>
    <property type="match status" value="1"/>
</dbReference>
<dbReference type="InterPro" id="IPR033370">
    <property type="entry name" value="COG1"/>
</dbReference>
<dbReference type="GO" id="GO:0061654">
    <property type="term" value="F:NEDD8 conjugating enzyme activity"/>
    <property type="evidence" value="ECO:0007669"/>
    <property type="project" value="UniProtKB-EC"/>
</dbReference>
<accession>A0A9W8N047</accession>
<dbReference type="InterPro" id="IPR023313">
    <property type="entry name" value="UBQ-conjugating_AS"/>
</dbReference>
<proteinExistence type="inferred from homology"/>
<dbReference type="CDD" id="cd23794">
    <property type="entry name" value="UBCc_UBE2F_UBE2M"/>
    <property type="match status" value="1"/>
</dbReference>
<dbReference type="Pfam" id="PF08700">
    <property type="entry name" value="VPS51_Exo84_N"/>
    <property type="match status" value="1"/>
</dbReference>
<comment type="caution">
    <text evidence="22">The sequence shown here is derived from an EMBL/GenBank/DDBJ whole genome shotgun (WGS) entry which is preliminary data.</text>
</comment>
<dbReference type="GO" id="GO:0017119">
    <property type="term" value="C:Golgi transport complex"/>
    <property type="evidence" value="ECO:0007669"/>
    <property type="project" value="InterPro"/>
</dbReference>
<keyword evidence="10" id="KW-0653">Protein transport</keyword>
<evidence type="ECO:0000259" key="21">
    <source>
        <dbReference type="PROSITE" id="PS50127"/>
    </source>
</evidence>
<evidence type="ECO:0000256" key="11">
    <source>
        <dbReference type="ARBA" id="ARBA00023034"/>
    </source>
</evidence>
<organism evidence="22 23">
    <name type="scientific">Agrocybe chaxingu</name>
    <dbReference type="NCBI Taxonomy" id="84603"/>
    <lineage>
        <taxon>Eukaryota</taxon>
        <taxon>Fungi</taxon>
        <taxon>Dikarya</taxon>
        <taxon>Basidiomycota</taxon>
        <taxon>Agaricomycotina</taxon>
        <taxon>Agaricomycetes</taxon>
        <taxon>Agaricomycetidae</taxon>
        <taxon>Agaricales</taxon>
        <taxon>Agaricineae</taxon>
        <taxon>Strophariaceae</taxon>
        <taxon>Agrocybe</taxon>
    </lineage>
</organism>
<dbReference type="GO" id="GO:0005524">
    <property type="term" value="F:ATP binding"/>
    <property type="evidence" value="ECO:0007669"/>
    <property type="project" value="UniProtKB-KW"/>
</dbReference>
<dbReference type="Proteomes" id="UP001148786">
    <property type="component" value="Unassembled WGS sequence"/>
</dbReference>
<evidence type="ECO:0000256" key="9">
    <source>
        <dbReference type="ARBA" id="ARBA00022840"/>
    </source>
</evidence>